<evidence type="ECO:0000256" key="4">
    <source>
        <dbReference type="ARBA" id="ARBA00023136"/>
    </source>
</evidence>
<gene>
    <name evidence="5" type="ORF">A4W93_03015</name>
</gene>
<name>A0A1W6L3S5_9BURK</name>
<dbReference type="InterPro" id="IPR004710">
    <property type="entry name" value="Bilac:Na_transpt"/>
</dbReference>
<organism evidence="5 6">
    <name type="scientific">Piscinibacter gummiphilus</name>
    <dbReference type="NCBI Taxonomy" id="946333"/>
    <lineage>
        <taxon>Bacteria</taxon>
        <taxon>Pseudomonadati</taxon>
        <taxon>Pseudomonadota</taxon>
        <taxon>Betaproteobacteria</taxon>
        <taxon>Burkholderiales</taxon>
        <taxon>Sphaerotilaceae</taxon>
        <taxon>Piscinibacter</taxon>
    </lineage>
</organism>
<evidence type="ECO:0000256" key="3">
    <source>
        <dbReference type="ARBA" id="ARBA00022989"/>
    </source>
</evidence>
<dbReference type="Proteomes" id="UP000193427">
    <property type="component" value="Chromosome"/>
</dbReference>
<sequence length="300" mass="31700">MQSDLISSILLPLILAFIMFSLGLGLTVADFKRIATAPRALLVGFVCHFILLPVVCYFMVSAAGIGGAFAVGFMLLASCPTGTTSNLLTYVARGDVALAVSFTAVASVVTIFTLPLVVSWSMNHFLGAARAVDMPVGTMMAQVFLMLGVPVALGMFVRHRAPRWAIAFEPRATRIATVLFVLIVAGAVAKGWPLLRDNFATLAPLALCLNLTMLAVGFLAAWLVRLSRRQSVTLGIETAVQNATLALVVASSVLKDDAMAIPGALYGVLMYVGGLAFAFGMRAFVRPENDQADRSAAIAS</sequence>
<dbReference type="EMBL" id="CP015118">
    <property type="protein sequence ID" value="ARN18969.1"/>
    <property type="molecule type" value="Genomic_DNA"/>
</dbReference>
<accession>A0A1W6L3S5</accession>
<keyword evidence="3" id="KW-1133">Transmembrane helix</keyword>
<dbReference type="GO" id="GO:0016020">
    <property type="term" value="C:membrane"/>
    <property type="evidence" value="ECO:0007669"/>
    <property type="project" value="UniProtKB-SubCell"/>
</dbReference>
<keyword evidence="2" id="KW-0812">Transmembrane</keyword>
<comment type="subcellular location">
    <subcellularLocation>
        <location evidence="1">Membrane</location>
        <topology evidence="1">Multi-pass membrane protein</topology>
    </subcellularLocation>
</comment>
<protein>
    <submittedName>
        <fullName evidence="5">Uncharacterized protein</fullName>
    </submittedName>
</protein>
<evidence type="ECO:0000313" key="6">
    <source>
        <dbReference type="Proteomes" id="UP000193427"/>
    </source>
</evidence>
<dbReference type="Pfam" id="PF01758">
    <property type="entry name" value="SBF"/>
    <property type="match status" value="1"/>
</dbReference>
<dbReference type="InterPro" id="IPR002657">
    <property type="entry name" value="BilAc:Na_symport/Acr3"/>
</dbReference>
<dbReference type="AlphaFoldDB" id="A0A1W6L3S5"/>
<evidence type="ECO:0000256" key="2">
    <source>
        <dbReference type="ARBA" id="ARBA00022692"/>
    </source>
</evidence>
<dbReference type="OrthoDB" id="9806785at2"/>
<evidence type="ECO:0000256" key="1">
    <source>
        <dbReference type="ARBA" id="ARBA00004141"/>
    </source>
</evidence>
<dbReference type="PANTHER" id="PTHR10361:SF24">
    <property type="entry name" value="P3 PROTEIN"/>
    <property type="match status" value="1"/>
</dbReference>
<dbReference type="InterPro" id="IPR038770">
    <property type="entry name" value="Na+/solute_symporter_sf"/>
</dbReference>
<dbReference type="PANTHER" id="PTHR10361">
    <property type="entry name" value="SODIUM-BILE ACID COTRANSPORTER"/>
    <property type="match status" value="1"/>
</dbReference>
<dbReference type="Gene3D" id="1.20.1530.20">
    <property type="match status" value="1"/>
</dbReference>
<reference evidence="5 6" key="1">
    <citation type="submission" date="2016-04" db="EMBL/GenBank/DDBJ databases">
        <title>Complete genome sequence of natural rubber-degrading, novel Gram-negative bacterium, Rhizobacter gummiphilus strain NS21.</title>
        <authorList>
            <person name="Tabata M."/>
            <person name="Kasai D."/>
            <person name="Fukuda M."/>
        </authorList>
    </citation>
    <scope>NUCLEOTIDE SEQUENCE [LARGE SCALE GENOMIC DNA]</scope>
    <source>
        <strain evidence="5 6">NS21</strain>
    </source>
</reference>
<dbReference type="KEGG" id="rgu:A4W93_03015"/>
<evidence type="ECO:0000313" key="5">
    <source>
        <dbReference type="EMBL" id="ARN18969.1"/>
    </source>
</evidence>
<proteinExistence type="predicted"/>
<keyword evidence="4" id="KW-0472">Membrane</keyword>
<keyword evidence="6" id="KW-1185">Reference proteome</keyword>
<dbReference type="STRING" id="946333.A4W93_03015"/>